<evidence type="ECO:0000313" key="5">
    <source>
        <dbReference type="Proteomes" id="UP000321947"/>
    </source>
</evidence>
<evidence type="ECO:0000256" key="1">
    <source>
        <dbReference type="SAM" id="MobiDB-lite"/>
    </source>
</evidence>
<comment type="caution">
    <text evidence="3">The sequence shown here is derived from an EMBL/GenBank/DDBJ whole genome shotgun (WGS) entry which is preliminary data.</text>
</comment>
<dbReference type="EMBL" id="SSTE01018396">
    <property type="protein sequence ID" value="KAA0039549.1"/>
    <property type="molecule type" value="Genomic_DNA"/>
</dbReference>
<reference evidence="4 5" key="1">
    <citation type="submission" date="2019-08" db="EMBL/GenBank/DDBJ databases">
        <title>Draft genome sequences of two oriental melons (Cucumis melo L. var makuwa).</title>
        <authorList>
            <person name="Kwon S.-Y."/>
        </authorList>
    </citation>
    <scope>NUCLEOTIDE SEQUENCE [LARGE SCALE GENOMIC DNA]</scope>
    <source>
        <strain evidence="5">cv. Chang Bougi</strain>
        <strain evidence="4">cv. SW 3</strain>
        <tissue evidence="3">Leaf</tissue>
    </source>
</reference>
<dbReference type="Proteomes" id="UP000321393">
    <property type="component" value="Unassembled WGS sequence"/>
</dbReference>
<evidence type="ECO:0000313" key="2">
    <source>
        <dbReference type="EMBL" id="KAA0039549.1"/>
    </source>
</evidence>
<accession>A0A5D3BPP5</accession>
<organism evidence="3 5">
    <name type="scientific">Cucumis melo var. makuwa</name>
    <name type="common">Oriental melon</name>
    <dbReference type="NCBI Taxonomy" id="1194695"/>
    <lineage>
        <taxon>Eukaryota</taxon>
        <taxon>Viridiplantae</taxon>
        <taxon>Streptophyta</taxon>
        <taxon>Embryophyta</taxon>
        <taxon>Tracheophyta</taxon>
        <taxon>Spermatophyta</taxon>
        <taxon>Magnoliopsida</taxon>
        <taxon>eudicotyledons</taxon>
        <taxon>Gunneridae</taxon>
        <taxon>Pentapetalae</taxon>
        <taxon>rosids</taxon>
        <taxon>fabids</taxon>
        <taxon>Cucurbitales</taxon>
        <taxon>Cucurbitaceae</taxon>
        <taxon>Benincaseae</taxon>
        <taxon>Cucumis</taxon>
    </lineage>
</organism>
<sequence>MPTHDKGKQLKPMNEGETLYDVPLNGSSESDEDNLPIAERRLFEYVLKGKRKTIENENVSKKRKIEKVVKGREEKKDNTKKIKKRCTNDPEKESMIKGTET</sequence>
<evidence type="ECO:0000313" key="3">
    <source>
        <dbReference type="EMBL" id="TYK01751.1"/>
    </source>
</evidence>
<dbReference type="Proteomes" id="UP000321947">
    <property type="component" value="Unassembled WGS sequence"/>
</dbReference>
<evidence type="ECO:0000313" key="4">
    <source>
        <dbReference type="Proteomes" id="UP000321393"/>
    </source>
</evidence>
<feature type="region of interest" description="Disordered" evidence="1">
    <location>
        <begin position="70"/>
        <end position="101"/>
    </location>
</feature>
<name>A0A5D3BPP5_CUCMM</name>
<dbReference type="AlphaFoldDB" id="A0A5D3BPP5"/>
<proteinExistence type="predicted"/>
<feature type="region of interest" description="Disordered" evidence="1">
    <location>
        <begin position="1"/>
        <end position="35"/>
    </location>
</feature>
<gene>
    <name evidence="3" type="ORF">E5676_scaffold775G00810</name>
    <name evidence="2" type="ORF">E6C27_scaffold744G00180</name>
</gene>
<protein>
    <submittedName>
        <fullName evidence="3">Uncharacterized protein</fullName>
    </submittedName>
</protein>
<dbReference type="EMBL" id="SSTD01016048">
    <property type="protein sequence ID" value="TYK01751.1"/>
    <property type="molecule type" value="Genomic_DNA"/>
</dbReference>